<comment type="subunit">
    <text evidence="11">Homotetramer.</text>
</comment>
<evidence type="ECO:0000256" key="10">
    <source>
        <dbReference type="ARBA" id="ARBA00047781"/>
    </source>
</evidence>
<evidence type="ECO:0000313" key="15">
    <source>
        <dbReference type="Proteomes" id="UP000007969"/>
    </source>
</evidence>
<keyword evidence="5 11" id="KW-0547">Nucleotide-binding</keyword>
<feature type="binding site" evidence="11">
    <location>
        <begin position="199"/>
        <end position="204"/>
    </location>
    <ligand>
        <name>UTP</name>
        <dbReference type="ChEBI" id="CHEBI:46398"/>
    </ligand>
</feature>
<feature type="binding site" evidence="11">
    <location>
        <position position="235"/>
    </location>
    <ligand>
        <name>UTP</name>
        <dbReference type="ChEBI" id="CHEBI:46398"/>
    </ligand>
</feature>
<keyword evidence="4 11" id="KW-0479">Metal-binding</keyword>
<dbReference type="Pfam" id="PF00117">
    <property type="entry name" value="GATase"/>
    <property type="match status" value="1"/>
</dbReference>
<dbReference type="GO" id="GO:0005829">
    <property type="term" value="C:cytosol"/>
    <property type="evidence" value="ECO:0007669"/>
    <property type="project" value="TreeGrafter"/>
</dbReference>
<comment type="function">
    <text evidence="11">Catalyzes the ATP-dependent amination of UTP to CTP with either L-glutamine or ammonia as the source of nitrogen. Regulates intracellular CTP levels through interactions with the four ribonucleotide triphosphates.</text>
</comment>
<proteinExistence type="inferred from homology"/>
<evidence type="ECO:0000313" key="14">
    <source>
        <dbReference type="EMBL" id="BAH08331.1"/>
    </source>
</evidence>
<comment type="similarity">
    <text evidence="2 11">Belongs to the CTP synthase family.</text>
</comment>
<dbReference type="InterPro" id="IPR029062">
    <property type="entry name" value="Class_I_gatase-like"/>
</dbReference>
<dbReference type="UniPathway" id="UPA00159">
    <property type="reaction ID" value="UER00277"/>
</dbReference>
<dbReference type="MEROPS" id="C26.964"/>
<dbReference type="HAMAP" id="MF_01227">
    <property type="entry name" value="PyrG"/>
    <property type="match status" value="1"/>
</dbReference>
<keyword evidence="3 11" id="KW-0436">Ligase</keyword>
<dbReference type="InterPro" id="IPR033828">
    <property type="entry name" value="GATase1_CTP_Synthase"/>
</dbReference>
<evidence type="ECO:0000256" key="1">
    <source>
        <dbReference type="ARBA" id="ARBA00005171"/>
    </source>
</evidence>
<dbReference type="EMBL" id="AP009049">
    <property type="protein sequence ID" value="BAH08331.1"/>
    <property type="molecule type" value="Genomic_DNA"/>
</dbReference>
<dbReference type="GO" id="GO:0042802">
    <property type="term" value="F:identical protein binding"/>
    <property type="evidence" value="ECO:0007669"/>
    <property type="project" value="TreeGrafter"/>
</dbReference>
<dbReference type="InterPro" id="IPR017926">
    <property type="entry name" value="GATASE"/>
</dbReference>
<feature type="binding site" evidence="11">
    <location>
        <position position="82"/>
    </location>
    <ligand>
        <name>ATP</name>
        <dbReference type="ChEBI" id="CHEBI:30616"/>
    </ligand>
</feature>
<evidence type="ECO:0000256" key="11">
    <source>
        <dbReference type="HAMAP-Rule" id="MF_01227"/>
    </source>
</evidence>
<comment type="caution">
    <text evidence="11">Lacks conserved residue(s) required for the propagation of feature annotation.</text>
</comment>
<dbReference type="InterPro" id="IPR004468">
    <property type="entry name" value="CTP_synthase"/>
</dbReference>
<feature type="binding site" evidence="11">
    <location>
        <position position="253"/>
    </location>
    <ligand>
        <name>ATP</name>
        <dbReference type="ChEBI" id="CHEBI:30616"/>
    </ligand>
</feature>
<feature type="active site" evidence="11">
    <location>
        <position position="518"/>
    </location>
</feature>
<feature type="binding site" evidence="11">
    <location>
        <begin position="159"/>
        <end position="161"/>
    </location>
    <ligand>
        <name>CTP</name>
        <dbReference type="ChEBI" id="CHEBI:37563"/>
        <note>allosteric inhibitor</note>
    </ligand>
</feature>
<dbReference type="PANTHER" id="PTHR11550:SF0">
    <property type="entry name" value="CTP SYNTHASE-RELATED"/>
    <property type="match status" value="1"/>
</dbReference>
<feature type="binding site" evidence="11">
    <location>
        <position position="416"/>
    </location>
    <ligand>
        <name>L-glutamine</name>
        <dbReference type="ChEBI" id="CHEBI:58359"/>
    </ligand>
</feature>
<feature type="active site" description="Nucleophile; for glutamine hydrolysis" evidence="11">
    <location>
        <position position="392"/>
    </location>
</feature>
<dbReference type="GO" id="GO:0019856">
    <property type="term" value="P:pyrimidine nucleobase biosynthetic process"/>
    <property type="evidence" value="ECO:0007669"/>
    <property type="project" value="TreeGrafter"/>
</dbReference>
<feature type="binding site" evidence="11">
    <location>
        <begin position="25"/>
        <end position="30"/>
    </location>
    <ligand>
        <name>ATP</name>
        <dbReference type="ChEBI" id="CHEBI:30616"/>
    </ligand>
</feature>
<dbReference type="GO" id="GO:0004359">
    <property type="term" value="F:glutaminase activity"/>
    <property type="evidence" value="ECO:0007669"/>
    <property type="project" value="RHEA"/>
</dbReference>
<keyword evidence="9 11" id="KW-0665">Pyrimidine biosynthesis</keyword>
<comment type="catalytic activity">
    <reaction evidence="10 11">
        <text>UTP + L-glutamine + ATP + H2O = CTP + L-glutamate + ADP + phosphate + 2 H(+)</text>
        <dbReference type="Rhea" id="RHEA:26426"/>
        <dbReference type="ChEBI" id="CHEBI:15377"/>
        <dbReference type="ChEBI" id="CHEBI:15378"/>
        <dbReference type="ChEBI" id="CHEBI:29985"/>
        <dbReference type="ChEBI" id="CHEBI:30616"/>
        <dbReference type="ChEBI" id="CHEBI:37563"/>
        <dbReference type="ChEBI" id="CHEBI:43474"/>
        <dbReference type="ChEBI" id="CHEBI:46398"/>
        <dbReference type="ChEBI" id="CHEBI:58359"/>
        <dbReference type="ChEBI" id="CHEBI:456216"/>
        <dbReference type="EC" id="6.3.4.2"/>
    </reaction>
</comment>
<evidence type="ECO:0000256" key="5">
    <source>
        <dbReference type="ARBA" id="ARBA00022741"/>
    </source>
</evidence>
<feature type="domain" description="Glutamine amidotransferase" evidence="12">
    <location>
        <begin position="313"/>
        <end position="537"/>
    </location>
</feature>
<protein>
    <recommendedName>
        <fullName evidence="11">CTP synthase</fullName>
        <ecNumber evidence="11">6.3.4.2</ecNumber>
    </recommendedName>
    <alternativeName>
        <fullName evidence="11">Cytidine 5'-triphosphate synthase</fullName>
    </alternativeName>
    <alternativeName>
        <fullName evidence="11">Cytidine triphosphate synthetase</fullName>
        <shortName evidence="11">CTP synthetase</shortName>
        <shortName evidence="11">CTPS</shortName>
    </alternativeName>
    <alternativeName>
        <fullName evidence="11">UTP--ammonia ligase</fullName>
    </alternativeName>
</protein>
<keyword evidence="8 11" id="KW-0315">Glutamine amidotransferase</keyword>
<feature type="active site" evidence="11">
    <location>
        <position position="520"/>
    </location>
</feature>
<dbReference type="GO" id="GO:0005524">
    <property type="term" value="F:ATP binding"/>
    <property type="evidence" value="ECO:0007669"/>
    <property type="project" value="UniProtKB-KW"/>
</dbReference>
<dbReference type="GO" id="GO:0003883">
    <property type="term" value="F:CTP synthase activity"/>
    <property type="evidence" value="ECO:0007669"/>
    <property type="project" value="UniProtKB-UniRule"/>
</dbReference>
<evidence type="ECO:0000256" key="9">
    <source>
        <dbReference type="ARBA" id="ARBA00022975"/>
    </source>
</evidence>
<organism evidence="14 15">
    <name type="scientific">Clostridium kluyveri (strain NBRC 12016)</name>
    <dbReference type="NCBI Taxonomy" id="583346"/>
    <lineage>
        <taxon>Bacteria</taxon>
        <taxon>Bacillati</taxon>
        <taxon>Bacillota</taxon>
        <taxon>Clostridia</taxon>
        <taxon>Eubacteriales</taxon>
        <taxon>Clostridiaceae</taxon>
        <taxon>Clostridium</taxon>
    </lineage>
</organism>
<accession>B9DX88</accession>
<feature type="region of interest" description="Amidoligase domain" evidence="11">
    <location>
        <begin position="1"/>
        <end position="278"/>
    </location>
</feature>
<evidence type="ECO:0000256" key="8">
    <source>
        <dbReference type="ARBA" id="ARBA00022962"/>
    </source>
</evidence>
<dbReference type="InterPro" id="IPR017456">
    <property type="entry name" value="CTP_synthase_N"/>
</dbReference>
<feature type="binding site" evidence="11">
    <location>
        <begin position="393"/>
        <end position="396"/>
    </location>
    <ligand>
        <name>L-glutamine</name>
        <dbReference type="ChEBI" id="CHEBI:58359"/>
    </ligand>
</feature>
<reference evidence="15" key="1">
    <citation type="submission" date="2005-09" db="EMBL/GenBank/DDBJ databases">
        <title>Complete genome sequence of Clostridium kluyveri and comparative genomics of Clostridia species.</title>
        <authorList>
            <person name="Inui M."/>
            <person name="Nonaka H."/>
            <person name="Shinoda Y."/>
            <person name="Ikenaga Y."/>
            <person name="Abe M."/>
            <person name="Naito K."/>
            <person name="Vertes A.A."/>
            <person name="Yukawa H."/>
        </authorList>
    </citation>
    <scope>NUCLEOTIDE SEQUENCE [LARGE SCALE GENOMIC DNA]</scope>
    <source>
        <strain evidence="15">NBRC 12016</strain>
    </source>
</reference>
<evidence type="ECO:0000256" key="7">
    <source>
        <dbReference type="ARBA" id="ARBA00022842"/>
    </source>
</evidence>
<dbReference type="GO" id="GO:0046872">
    <property type="term" value="F:metal ion binding"/>
    <property type="evidence" value="ECO:0007669"/>
    <property type="project" value="UniProtKB-KW"/>
</dbReference>
<comment type="catalytic activity">
    <reaction evidence="11">
        <text>L-glutamine + H2O = L-glutamate + NH4(+)</text>
        <dbReference type="Rhea" id="RHEA:15889"/>
        <dbReference type="ChEBI" id="CHEBI:15377"/>
        <dbReference type="ChEBI" id="CHEBI:28938"/>
        <dbReference type="ChEBI" id="CHEBI:29985"/>
        <dbReference type="ChEBI" id="CHEBI:58359"/>
    </reaction>
</comment>
<dbReference type="Gene3D" id="3.40.50.300">
    <property type="entry name" value="P-loop containing nucleotide triphosphate hydrolases"/>
    <property type="match status" value="1"/>
</dbReference>
<dbReference type="KEGG" id="ckr:CKR_3280"/>
<feature type="binding site" evidence="11">
    <location>
        <position position="473"/>
    </location>
    <ligand>
        <name>L-glutamine</name>
        <dbReference type="ChEBI" id="CHEBI:58359"/>
    </ligand>
</feature>
<evidence type="ECO:0000259" key="12">
    <source>
        <dbReference type="Pfam" id="PF00117"/>
    </source>
</evidence>
<evidence type="ECO:0000256" key="4">
    <source>
        <dbReference type="ARBA" id="ARBA00022723"/>
    </source>
</evidence>
<feature type="binding site" evidence="11">
    <location>
        <position position="235"/>
    </location>
    <ligand>
        <name>CTP</name>
        <dbReference type="ChEBI" id="CHEBI:37563"/>
        <note>allosteric inhibitor</note>
    </ligand>
</feature>
<dbReference type="InterPro" id="IPR027417">
    <property type="entry name" value="P-loop_NTPase"/>
</dbReference>
<feature type="binding site" evidence="11">
    <location>
        <position position="65"/>
    </location>
    <ligand>
        <name>L-glutamine</name>
        <dbReference type="ChEBI" id="CHEBI:58359"/>
    </ligand>
</feature>
<dbReference type="PROSITE" id="PS51273">
    <property type="entry name" value="GATASE_TYPE_1"/>
    <property type="match status" value="1"/>
</dbReference>
<comment type="catalytic activity">
    <reaction evidence="11">
        <text>UTP + NH4(+) + ATP = CTP + ADP + phosphate + 2 H(+)</text>
        <dbReference type="Rhea" id="RHEA:16597"/>
        <dbReference type="ChEBI" id="CHEBI:15378"/>
        <dbReference type="ChEBI" id="CHEBI:28938"/>
        <dbReference type="ChEBI" id="CHEBI:30616"/>
        <dbReference type="ChEBI" id="CHEBI:37563"/>
        <dbReference type="ChEBI" id="CHEBI:43474"/>
        <dbReference type="ChEBI" id="CHEBI:46398"/>
        <dbReference type="ChEBI" id="CHEBI:456216"/>
    </reaction>
</comment>
<dbReference type="NCBIfam" id="NF003792">
    <property type="entry name" value="PRK05380.1"/>
    <property type="match status" value="1"/>
</dbReference>
<comment type="pathway">
    <text evidence="1 11">Pyrimidine metabolism; CTP biosynthesis via de novo pathway; CTP from UDP: step 2/2.</text>
</comment>
<feature type="binding site" evidence="11">
    <location>
        <position position="24"/>
    </location>
    <ligand>
        <name>CTP</name>
        <dbReference type="ChEBI" id="CHEBI:37563"/>
        <note>allosteric inhibitor</note>
    </ligand>
</feature>
<feature type="binding site" evidence="11">
    <location>
        <begin position="199"/>
        <end position="204"/>
    </location>
    <ligand>
        <name>CTP</name>
        <dbReference type="ChEBI" id="CHEBI:37563"/>
        <note>allosteric inhibitor</note>
    </ligand>
</feature>
<feature type="binding site" evidence="11">
    <location>
        <position position="365"/>
    </location>
    <ligand>
        <name>L-glutamine</name>
        <dbReference type="ChEBI" id="CHEBI:58359"/>
    </ligand>
</feature>
<dbReference type="SUPFAM" id="SSF52540">
    <property type="entry name" value="P-loop containing nucleoside triphosphate hydrolases"/>
    <property type="match status" value="1"/>
</dbReference>
<dbReference type="SUPFAM" id="SSF52317">
    <property type="entry name" value="Class I glutamine amidotransferase-like"/>
    <property type="match status" value="1"/>
</dbReference>
<evidence type="ECO:0000256" key="2">
    <source>
        <dbReference type="ARBA" id="ARBA00007533"/>
    </source>
</evidence>
<dbReference type="PANTHER" id="PTHR11550">
    <property type="entry name" value="CTP SYNTHASE"/>
    <property type="match status" value="1"/>
</dbReference>
<dbReference type="CDD" id="cd03113">
    <property type="entry name" value="CTPS_N"/>
    <property type="match status" value="1"/>
</dbReference>
<evidence type="ECO:0000259" key="13">
    <source>
        <dbReference type="Pfam" id="PF06418"/>
    </source>
</evidence>
<dbReference type="GO" id="GO:0044210">
    <property type="term" value="P:'de novo' CTP biosynthetic process"/>
    <property type="evidence" value="ECO:0007669"/>
    <property type="project" value="UniProtKB-UniRule"/>
</dbReference>
<feature type="domain" description="CTP synthase N-terminal" evidence="13">
    <location>
        <begin position="14"/>
        <end position="278"/>
    </location>
</feature>
<dbReference type="Pfam" id="PF06418">
    <property type="entry name" value="CTP_synth_N"/>
    <property type="match status" value="1"/>
</dbReference>
<dbReference type="FunFam" id="3.40.50.300:FF:000009">
    <property type="entry name" value="CTP synthase"/>
    <property type="match status" value="1"/>
</dbReference>
<dbReference type="NCBIfam" id="TIGR00337">
    <property type="entry name" value="PyrG"/>
    <property type="match status" value="1"/>
</dbReference>
<comment type="miscellaneous">
    <text evidence="11">CTPSs have evolved a hybrid strategy for distinguishing between UTP and CTP. The overlapping regions of the product feedback inhibitory and substrate sites recognize a common feature in both compounds, the triphosphate moiety. To differentiate isosteric substrate and product pyrimidine rings, an additional pocket far from the expected kinase/ligase catalytic site, specifically recognizes the cytosine and ribose portions of the product inhibitor.</text>
</comment>
<dbReference type="HOGENOM" id="CLU_011675_5_0_9"/>
<dbReference type="FunFam" id="3.40.50.880:FF:000002">
    <property type="entry name" value="CTP synthase"/>
    <property type="match status" value="1"/>
</dbReference>
<dbReference type="EC" id="6.3.4.2" evidence="11"/>
<comment type="activity regulation">
    <text evidence="11">Allosterically activated by GTP, when glutamine is the substrate; GTP has no effect on the reaction when ammonia is the substrate. The allosteric effector GTP functions by stabilizing the protein conformation that binds the tetrahedral intermediate(s) formed during glutamine hydrolysis. Inhibited by the product CTP, via allosteric rather than competitive inhibition.</text>
</comment>
<dbReference type="AlphaFoldDB" id="B9DX88"/>
<feature type="binding site" evidence="11">
    <location>
        <position position="152"/>
    </location>
    <ligand>
        <name>Mg(2+)</name>
        <dbReference type="ChEBI" id="CHEBI:18420"/>
    </ligand>
</feature>
<feature type="binding site" evidence="11">
    <location>
        <position position="24"/>
    </location>
    <ligand>
        <name>UTP</name>
        <dbReference type="ChEBI" id="CHEBI:46398"/>
    </ligand>
</feature>
<dbReference type="CDD" id="cd01746">
    <property type="entry name" value="GATase1_CTP_Synthase"/>
    <property type="match status" value="1"/>
</dbReference>
<dbReference type="Gene3D" id="3.40.50.880">
    <property type="match status" value="1"/>
</dbReference>
<gene>
    <name evidence="11" type="primary">pyrG</name>
    <name evidence="14" type="ordered locus">CKR_3280</name>
</gene>
<sequence>MTLLLKAGIFMNTKYIFVTGGVVSSLGKGITAASLGRLLKNRGLKVSIQKFDPYINIDPGTMSPYQHGEVFVTDDGAETDLDLGHYERFIDESLSRNNNITTGKIYWSVISKERKGDYLGSTVQVIPHITNEIKSRVYKVAEGKNIDVVITEIGGTVGDIESLPFLEAIRQIKYDVGVENVCFIHVTLVPYLKKSGELKTKPTQHSVKELRSIGIQPDIIVCRSEKLISNDLKEKIGLFCNVERDSVIQNLDAENLYEVPLMLHREGLDNLVCKKLKLQCNETDNTEWIIMVDKIKKLSKNVNIALVGKYVELHDAYISVVEALSHGGYANDANVNIKWLNSEDITKDNIEEYLKDIDGILIPGGFGDRGIEGKILAAGWARKNKIPFFGICLGMQCALIEFARSVLKYEGAHSSEINPETKYPVIDLMPDQKDIDEKGGTMRLGKYPCKLLKNSISFKAYGEDVIYERHRHRYEFNNIYRDELIESGLVLSGTSPDSKLVEIIEIKEHPWFIGVQFHPELKSRPNRPHPLFRDFIKASLNSKHKFD</sequence>
<evidence type="ECO:0000256" key="6">
    <source>
        <dbReference type="ARBA" id="ARBA00022840"/>
    </source>
</evidence>
<keyword evidence="7 11" id="KW-0460">Magnesium</keyword>
<dbReference type="Proteomes" id="UP000007969">
    <property type="component" value="Chromosome"/>
</dbReference>
<evidence type="ECO:0000256" key="3">
    <source>
        <dbReference type="ARBA" id="ARBA00022598"/>
    </source>
</evidence>
<dbReference type="GO" id="GO:0097268">
    <property type="term" value="C:cytoophidium"/>
    <property type="evidence" value="ECO:0007669"/>
    <property type="project" value="UniProtKB-ARBA"/>
</dbReference>
<name>B9DX88_CLOK1</name>
<feature type="binding site" evidence="11">
    <location>
        <position position="82"/>
    </location>
    <ligand>
        <name>Mg(2+)</name>
        <dbReference type="ChEBI" id="CHEBI:18420"/>
    </ligand>
</feature>
<keyword evidence="6 11" id="KW-0067">ATP-binding</keyword>